<dbReference type="InterPro" id="IPR012967">
    <property type="entry name" value="COMT_dimerisation"/>
</dbReference>
<evidence type="ECO:0000256" key="3">
    <source>
        <dbReference type="ARBA" id="ARBA00022691"/>
    </source>
</evidence>
<dbReference type="Pfam" id="PF00891">
    <property type="entry name" value="Methyltransf_2"/>
    <property type="match status" value="1"/>
</dbReference>
<keyword evidence="1 6" id="KW-0489">Methyltransferase</keyword>
<reference evidence="7" key="1">
    <citation type="journal article" date="2019" name="Int. J. Syst. Evol. Microbiol.">
        <title>The Global Catalogue of Microorganisms (GCM) 10K type strain sequencing project: providing services to taxonomists for standard genome sequencing and annotation.</title>
        <authorList>
            <consortium name="The Broad Institute Genomics Platform"/>
            <consortium name="The Broad Institute Genome Sequencing Center for Infectious Disease"/>
            <person name="Wu L."/>
            <person name="Ma J."/>
        </authorList>
    </citation>
    <scope>NUCLEOTIDE SEQUENCE [LARGE SCALE GENOMIC DNA]</scope>
    <source>
        <strain evidence="7">CGMCC 1.12859</strain>
    </source>
</reference>
<dbReference type="InterPro" id="IPR036390">
    <property type="entry name" value="WH_DNA-bd_sf"/>
</dbReference>
<evidence type="ECO:0000259" key="4">
    <source>
        <dbReference type="Pfam" id="PF00891"/>
    </source>
</evidence>
<feature type="domain" description="O-methyltransferase C-terminal" evidence="4">
    <location>
        <begin position="121"/>
        <end position="323"/>
    </location>
</feature>
<dbReference type="Gene3D" id="3.40.50.150">
    <property type="entry name" value="Vaccinia Virus protein VP39"/>
    <property type="match status" value="1"/>
</dbReference>
<name>A0ABW2G4N2_9ACTN</name>
<keyword evidence="7" id="KW-1185">Reference proteome</keyword>
<dbReference type="PANTHER" id="PTHR43712:SF2">
    <property type="entry name" value="O-METHYLTRANSFERASE CICE"/>
    <property type="match status" value="1"/>
</dbReference>
<evidence type="ECO:0000259" key="5">
    <source>
        <dbReference type="Pfam" id="PF08100"/>
    </source>
</evidence>
<proteinExistence type="predicted"/>
<dbReference type="Proteomes" id="UP001596435">
    <property type="component" value="Unassembled WGS sequence"/>
</dbReference>
<evidence type="ECO:0000313" key="6">
    <source>
        <dbReference type="EMBL" id="MFC7184506.1"/>
    </source>
</evidence>
<dbReference type="SUPFAM" id="SSF53335">
    <property type="entry name" value="S-adenosyl-L-methionine-dependent methyltransferases"/>
    <property type="match status" value="1"/>
</dbReference>
<dbReference type="Gene3D" id="1.10.10.10">
    <property type="entry name" value="Winged helix-like DNA-binding domain superfamily/Winged helix DNA-binding domain"/>
    <property type="match status" value="1"/>
</dbReference>
<dbReference type="InterPro" id="IPR016461">
    <property type="entry name" value="COMT-like"/>
</dbReference>
<dbReference type="Pfam" id="PF08100">
    <property type="entry name" value="Dimerisation"/>
    <property type="match status" value="1"/>
</dbReference>
<dbReference type="InterPro" id="IPR036388">
    <property type="entry name" value="WH-like_DNA-bd_sf"/>
</dbReference>
<evidence type="ECO:0000256" key="2">
    <source>
        <dbReference type="ARBA" id="ARBA00022679"/>
    </source>
</evidence>
<protein>
    <submittedName>
        <fullName evidence="6">Methyltransferase</fullName>
    </submittedName>
</protein>
<dbReference type="InterPro" id="IPR001077">
    <property type="entry name" value="COMT_C"/>
</dbReference>
<evidence type="ECO:0000313" key="7">
    <source>
        <dbReference type="Proteomes" id="UP001596435"/>
    </source>
</evidence>
<keyword evidence="3" id="KW-0949">S-adenosyl-L-methionine</keyword>
<dbReference type="EMBL" id="JBHTAJ010000105">
    <property type="protein sequence ID" value="MFC7184506.1"/>
    <property type="molecule type" value="Genomic_DNA"/>
</dbReference>
<dbReference type="InterPro" id="IPR029063">
    <property type="entry name" value="SAM-dependent_MTases_sf"/>
</dbReference>
<dbReference type="PIRSF" id="PIRSF005739">
    <property type="entry name" value="O-mtase"/>
    <property type="match status" value="1"/>
</dbReference>
<gene>
    <name evidence="6" type="ORF">ACFQMG_33645</name>
</gene>
<dbReference type="SUPFAM" id="SSF46785">
    <property type="entry name" value="Winged helix' DNA-binding domain"/>
    <property type="match status" value="1"/>
</dbReference>
<dbReference type="GO" id="GO:0032259">
    <property type="term" value="P:methylation"/>
    <property type="evidence" value="ECO:0007669"/>
    <property type="project" value="UniProtKB-KW"/>
</dbReference>
<comment type="caution">
    <text evidence="6">The sequence shown here is derived from an EMBL/GenBank/DDBJ whole genome shotgun (WGS) entry which is preliminary data.</text>
</comment>
<feature type="domain" description="O-methyltransferase dimerisation" evidence="5">
    <location>
        <begin position="24"/>
        <end position="95"/>
    </location>
</feature>
<dbReference type="GO" id="GO:0008168">
    <property type="term" value="F:methyltransferase activity"/>
    <property type="evidence" value="ECO:0007669"/>
    <property type="project" value="UniProtKB-KW"/>
</dbReference>
<evidence type="ECO:0000256" key="1">
    <source>
        <dbReference type="ARBA" id="ARBA00022603"/>
    </source>
</evidence>
<organism evidence="6 7">
    <name type="scientific">Kitasatospora paranensis</name>
    <dbReference type="NCBI Taxonomy" id="258053"/>
    <lineage>
        <taxon>Bacteria</taxon>
        <taxon>Bacillati</taxon>
        <taxon>Actinomycetota</taxon>
        <taxon>Actinomycetes</taxon>
        <taxon>Kitasatosporales</taxon>
        <taxon>Streptomycetaceae</taxon>
        <taxon>Kitasatospora</taxon>
    </lineage>
</organism>
<dbReference type="RefSeq" id="WP_345705487.1">
    <property type="nucleotide sequence ID" value="NZ_BAABKV010000001.1"/>
</dbReference>
<accession>A0ABW2G4N2</accession>
<dbReference type="PANTHER" id="PTHR43712">
    <property type="entry name" value="PUTATIVE (AFU_ORTHOLOGUE AFUA_4G14580)-RELATED"/>
    <property type="match status" value="1"/>
</dbReference>
<dbReference type="PROSITE" id="PS51683">
    <property type="entry name" value="SAM_OMT_II"/>
    <property type="match status" value="1"/>
</dbReference>
<keyword evidence="2" id="KW-0808">Transferase</keyword>
<sequence length="343" mass="36960">MHEVRPPEPEEIGAAVRQVLGDCLGYLYPAALRVAVRLGVADLLLDGPKDAARLAEEAGADAASLHRVLRFLATRGVFREDAAGAFHLTAASHVLRTDVPYSVRSTALLLTDRMYWDATGRLEDTVRRGRTVFDEIFGAPLFGHLDRDPEAAETFDRGIADLSVIEQGGIADSYPFPATGTVVDVGGGPGGFLRTVLAGNPGLRGVLYEQASVLAKHQLDDPAVAGRWETAEGDFFRSAPTGGDLYVLKRVLHDWDDAHCLDILRACRRAMTADSRLLIVDAVVPAGNDPHPAKLYDIAMMTIFDGKERTEREFEVLLAGAGLRLLRTLPTPGTVSIVEAGLA</sequence>